<name>A0AAN9Q644_CLITE</name>
<dbReference type="GO" id="GO:0061631">
    <property type="term" value="F:ubiquitin conjugating enzyme activity"/>
    <property type="evidence" value="ECO:0007669"/>
    <property type="project" value="UniProtKB-EC"/>
</dbReference>
<evidence type="ECO:0000256" key="2">
    <source>
        <dbReference type="ARBA" id="ARBA00022679"/>
    </source>
</evidence>
<sequence>MFEDSAFTGQISFGKAYLFSVGWFPGVCCFNLLKKVKNLARKGLGIYLMDPINSDSDWETSSDSSSSEDQEEIDFLYGGKAQRILSSLEESIGKIDDFLSFDRAFVHGDVVCSPSDPCGQMGRVTSVDVFVDLESVKGKVINNVNSRKLSRIRSISDGDYVIKGPWLGRVQRVVDKVTVLFDDGDKSDIIALDREKVLPLTHNFLEDSPCPYYPGQRVKVKCSNVSKSARWLCGTWKENQNEGNVCAVEAGLVDVNWLASVLMGCNLNTNVNASAPQCWQDSKNLTVVSCFSQANWHLGDWCMFSVEDQKEQVIQHAPAGDRTMEQFVSRGCKRSIGELFIIRKIKTKVDIVWQNGEYTLGLDPENLIPVNVINNHEFWPHQFVLEKDASYDPLKPRSQRWGVVQCVDAKECTVKVKWKTVSISDQDNLAGNKMEETVSAYELVEHPDYSCFLGDIMFKAAQKQLGHQADKEKAKSVTDLNAEAADDSCNQMCYQDEFPDDYFLSCIGNVTGFKDGDVEVKWATGLTTKVAPYEIFRIDKHEGSTITSPPYETNVEELTQQVFEHGSLCSDHKGKDLLNGDRNTENCEKYLGECSSFTLPQAFELFSSIKDSIFQTLGVTSLSGEISSVPPFEEENGSDFLDKKDLETCDLCAVNPMTELQSAEAKTSYPEVIEIHEENDFPFSLDRKNTNRFMQFDIIENCSDHHFLHEGKGLSISQVKKSWAKKVQQEWSILEKNLPETIYVRVFEERMDLMQAAIIGASGTPYHDGLFFFDICFPPEYPDEPPMVHYNSGGLRLNPNLYESGKICLSLLNTWTGTGTEVWNPGASTILQVLLSLQALVLNEKPYFNEAGYDQQIGRTEGEKNSISYNENAFLVTTKSMLYLLRKPPKDFEALVEEHFRKRSQHILQACKAYLEGASIGYAFGCRKTEHENQKGTSTGFKIMLAKLFPKLVEAFSDKGIDCSQFVELQK</sequence>
<accession>A0AAN9Q644</accession>
<dbReference type="FunFam" id="3.10.110.10:FF:000028">
    <property type="entry name" value="Probable ubiquitin-conjugating enzyme E2 23"/>
    <property type="match status" value="1"/>
</dbReference>
<dbReference type="InterPro" id="IPR057735">
    <property type="entry name" value="UBE2O-like_tSH3-B"/>
</dbReference>
<dbReference type="Pfam" id="PF23046">
    <property type="entry name" value="tSH3-B_UBE2O"/>
    <property type="match status" value="1"/>
</dbReference>
<dbReference type="SUPFAM" id="SSF54495">
    <property type="entry name" value="UBC-like"/>
    <property type="match status" value="1"/>
</dbReference>
<dbReference type="EC" id="2.3.2.23" evidence="1"/>
<keyword evidence="4" id="KW-0833">Ubl conjugation pathway</keyword>
<proteinExistence type="predicted"/>
<dbReference type="CDD" id="cd23837">
    <property type="entry name" value="UBCc_UBE2O"/>
    <property type="match status" value="1"/>
</dbReference>
<dbReference type="Pfam" id="PF23043">
    <property type="entry name" value="SH3-B_UBE2O"/>
    <property type="match status" value="1"/>
</dbReference>
<keyword evidence="3" id="KW-0547">Nucleotide-binding</keyword>
<evidence type="ECO:0000256" key="1">
    <source>
        <dbReference type="ARBA" id="ARBA00012486"/>
    </source>
</evidence>
<dbReference type="EMBL" id="JAYKXN010000001">
    <property type="protein sequence ID" value="KAK7319683.1"/>
    <property type="molecule type" value="Genomic_DNA"/>
</dbReference>
<evidence type="ECO:0000313" key="8">
    <source>
        <dbReference type="Proteomes" id="UP001359559"/>
    </source>
</evidence>
<protein>
    <recommendedName>
        <fullName evidence="1">E2 ubiquitin-conjugating enzyme</fullName>
        <ecNumber evidence="1">2.3.2.23</ecNumber>
    </recommendedName>
</protein>
<feature type="domain" description="UBC core" evidence="6">
    <location>
        <begin position="722"/>
        <end position="882"/>
    </location>
</feature>
<dbReference type="AlphaFoldDB" id="A0AAN9Q644"/>
<gene>
    <name evidence="7" type="ORF">RJT34_04407</name>
</gene>
<dbReference type="GO" id="GO:0005524">
    <property type="term" value="F:ATP binding"/>
    <property type="evidence" value="ECO:0007669"/>
    <property type="project" value="UniProtKB-KW"/>
</dbReference>
<dbReference type="InterPro" id="IPR000608">
    <property type="entry name" value="UBC"/>
</dbReference>
<dbReference type="PROSITE" id="PS50127">
    <property type="entry name" value="UBC_2"/>
    <property type="match status" value="1"/>
</dbReference>
<dbReference type="Pfam" id="PF00179">
    <property type="entry name" value="UQ_con"/>
    <property type="match status" value="1"/>
</dbReference>
<keyword evidence="2" id="KW-0808">Transferase</keyword>
<dbReference type="InterPro" id="IPR057734">
    <property type="entry name" value="UBE2O-like_SH3-C"/>
</dbReference>
<evidence type="ECO:0000256" key="3">
    <source>
        <dbReference type="ARBA" id="ARBA00022741"/>
    </source>
</evidence>
<comment type="caution">
    <text evidence="7">The sequence shown here is derived from an EMBL/GenBank/DDBJ whole genome shotgun (WGS) entry which is preliminary data.</text>
</comment>
<evidence type="ECO:0000313" key="7">
    <source>
        <dbReference type="EMBL" id="KAK7319683.1"/>
    </source>
</evidence>
<keyword evidence="8" id="KW-1185">Reference proteome</keyword>
<dbReference type="InterPro" id="IPR016135">
    <property type="entry name" value="UBQ-conjugating_enzyme/RWD"/>
</dbReference>
<dbReference type="Pfam" id="PF23044">
    <property type="entry name" value="SH3-C_UBE2O"/>
    <property type="match status" value="1"/>
</dbReference>
<evidence type="ECO:0000256" key="5">
    <source>
        <dbReference type="ARBA" id="ARBA00022840"/>
    </source>
</evidence>
<evidence type="ECO:0000259" key="6">
    <source>
        <dbReference type="PROSITE" id="PS50127"/>
    </source>
</evidence>
<dbReference type="PANTHER" id="PTHR46116:SF45">
    <property type="entry name" value="AMINOACYLTRANSFERASE, E1 UBIQUITIN-ACTIVATING ENZYME-RELATED"/>
    <property type="match status" value="1"/>
</dbReference>
<evidence type="ECO:0000256" key="4">
    <source>
        <dbReference type="ARBA" id="ARBA00022786"/>
    </source>
</evidence>
<dbReference type="PANTHER" id="PTHR46116">
    <property type="entry name" value="(E3-INDEPENDENT) E2 UBIQUITIN-CONJUGATING ENZYME"/>
    <property type="match status" value="1"/>
</dbReference>
<reference evidence="7 8" key="1">
    <citation type="submission" date="2024-01" db="EMBL/GenBank/DDBJ databases">
        <title>The genomes of 5 underutilized Papilionoideae crops provide insights into root nodulation and disease resistance.</title>
        <authorList>
            <person name="Yuan L."/>
        </authorList>
    </citation>
    <scope>NUCLEOTIDE SEQUENCE [LARGE SCALE GENOMIC DNA]</scope>
    <source>
        <strain evidence="7">LY-2023</strain>
        <tissue evidence="7">Leaf</tissue>
    </source>
</reference>
<organism evidence="7 8">
    <name type="scientific">Clitoria ternatea</name>
    <name type="common">Butterfly pea</name>
    <dbReference type="NCBI Taxonomy" id="43366"/>
    <lineage>
        <taxon>Eukaryota</taxon>
        <taxon>Viridiplantae</taxon>
        <taxon>Streptophyta</taxon>
        <taxon>Embryophyta</taxon>
        <taxon>Tracheophyta</taxon>
        <taxon>Spermatophyta</taxon>
        <taxon>Magnoliopsida</taxon>
        <taxon>eudicotyledons</taxon>
        <taxon>Gunneridae</taxon>
        <taxon>Pentapetalae</taxon>
        <taxon>rosids</taxon>
        <taxon>fabids</taxon>
        <taxon>Fabales</taxon>
        <taxon>Fabaceae</taxon>
        <taxon>Papilionoideae</taxon>
        <taxon>50 kb inversion clade</taxon>
        <taxon>NPAAA clade</taxon>
        <taxon>indigoferoid/millettioid clade</taxon>
        <taxon>Phaseoleae</taxon>
        <taxon>Clitoria</taxon>
    </lineage>
</organism>
<dbReference type="Proteomes" id="UP001359559">
    <property type="component" value="Unassembled WGS sequence"/>
</dbReference>
<keyword evidence="5" id="KW-0067">ATP-binding</keyword>
<dbReference type="SMART" id="SM00212">
    <property type="entry name" value="UBCc"/>
    <property type="match status" value="1"/>
</dbReference>
<dbReference type="InterPro" id="IPR057733">
    <property type="entry name" value="UBE2O-like_SH3-B"/>
</dbReference>
<dbReference type="Gene3D" id="3.10.110.10">
    <property type="entry name" value="Ubiquitin Conjugating Enzyme"/>
    <property type="match status" value="1"/>
</dbReference>